<feature type="chain" id="PRO_5016753350" description="DUF3108 domain-containing protein" evidence="1">
    <location>
        <begin position="20"/>
        <end position="285"/>
    </location>
</feature>
<keyword evidence="1" id="KW-0732">Signal</keyword>
<organism evidence="2 3">
    <name type="scientific">Roseimicrobium gellanilyticum</name>
    <dbReference type="NCBI Taxonomy" id="748857"/>
    <lineage>
        <taxon>Bacteria</taxon>
        <taxon>Pseudomonadati</taxon>
        <taxon>Verrucomicrobiota</taxon>
        <taxon>Verrucomicrobiia</taxon>
        <taxon>Verrucomicrobiales</taxon>
        <taxon>Verrucomicrobiaceae</taxon>
        <taxon>Roseimicrobium</taxon>
    </lineage>
</organism>
<name>A0A366HBG8_9BACT</name>
<evidence type="ECO:0000313" key="3">
    <source>
        <dbReference type="Proteomes" id="UP000253426"/>
    </source>
</evidence>
<evidence type="ECO:0000256" key="1">
    <source>
        <dbReference type="SAM" id="SignalP"/>
    </source>
</evidence>
<dbReference type="Proteomes" id="UP000253426">
    <property type="component" value="Unassembled WGS sequence"/>
</dbReference>
<reference evidence="2 3" key="1">
    <citation type="submission" date="2018-06" db="EMBL/GenBank/DDBJ databases">
        <title>Genomic Encyclopedia of Type Strains, Phase IV (KMG-IV): sequencing the most valuable type-strain genomes for metagenomic binning, comparative biology and taxonomic classification.</title>
        <authorList>
            <person name="Goeker M."/>
        </authorList>
    </citation>
    <scope>NUCLEOTIDE SEQUENCE [LARGE SCALE GENOMIC DNA]</scope>
    <source>
        <strain evidence="2 3">DSM 25532</strain>
    </source>
</reference>
<comment type="caution">
    <text evidence="2">The sequence shown here is derived from an EMBL/GenBank/DDBJ whole genome shotgun (WGS) entry which is preliminary data.</text>
</comment>
<accession>A0A366HBG8</accession>
<feature type="signal peptide" evidence="1">
    <location>
        <begin position="1"/>
        <end position="19"/>
    </location>
</feature>
<dbReference type="OrthoDB" id="183707at2"/>
<dbReference type="EMBL" id="QNRR01000009">
    <property type="protein sequence ID" value="RBP39712.1"/>
    <property type="molecule type" value="Genomic_DNA"/>
</dbReference>
<evidence type="ECO:0000313" key="2">
    <source>
        <dbReference type="EMBL" id="RBP39712.1"/>
    </source>
</evidence>
<protein>
    <recommendedName>
        <fullName evidence="4">DUF3108 domain-containing protein</fullName>
    </recommendedName>
</protein>
<keyword evidence="3" id="KW-1185">Reference proteome</keyword>
<evidence type="ECO:0008006" key="4">
    <source>
        <dbReference type="Google" id="ProtNLM"/>
    </source>
</evidence>
<proteinExistence type="predicted"/>
<dbReference type="AlphaFoldDB" id="A0A366HBG8"/>
<dbReference type="RefSeq" id="WP_147263560.1">
    <property type="nucleotide sequence ID" value="NZ_QNRR01000009.1"/>
</dbReference>
<gene>
    <name evidence="2" type="ORF">DES53_109139</name>
</gene>
<sequence>MKRLLLSLAVLIAAHPLLAQKEVLRSHWEPGKLYKYEQVTSSTTSVPGAPKPEKSDVAQTFQFRVTAEPATGNKLAEFSLTGVKATMDIMGQSHTYDSADPAKSPPFLQQTFGALLNKSVTLVFDKDDKYVETRGSEKLQPTPLGNTVSMDGKQIADAWRKSFETFLPKNPASVGDTWNIEEKMEMPPVAVVIKGAGRFDSVVEVEGRKHAKLLVDGSLSTSPGASSITGWADGSKFTAETLFDQQQRVIVRNETRTEMHLQMQGQTVPMKQIVTMKLLSLEDAK</sequence>